<dbReference type="GO" id="GO:0050660">
    <property type="term" value="F:flavin adenine dinucleotide binding"/>
    <property type="evidence" value="ECO:0007669"/>
    <property type="project" value="InterPro"/>
</dbReference>
<dbReference type="GO" id="GO:0016614">
    <property type="term" value="F:oxidoreductase activity, acting on CH-OH group of donors"/>
    <property type="evidence" value="ECO:0007669"/>
    <property type="project" value="InterPro"/>
</dbReference>
<evidence type="ECO:0000259" key="3">
    <source>
        <dbReference type="Pfam" id="PF05199"/>
    </source>
</evidence>
<accession>A0A8H5CMX8</accession>
<dbReference type="InterPro" id="IPR007867">
    <property type="entry name" value="GMC_OxRtase_C"/>
</dbReference>
<feature type="domain" description="Glucose-methanol-choline oxidoreductase C-terminal" evidence="3">
    <location>
        <begin position="140"/>
        <end position="270"/>
    </location>
</feature>
<dbReference type="PANTHER" id="PTHR11552:SF219">
    <property type="entry name" value="GLUCOSE-METHANOL-CHOLINE OXIDOREDUCTASE N-TERMINAL DOMAIN-CONTAINING PROTEIN"/>
    <property type="match status" value="1"/>
</dbReference>
<dbReference type="Gene3D" id="3.50.50.60">
    <property type="entry name" value="FAD/NAD(P)-binding domain"/>
    <property type="match status" value="1"/>
</dbReference>
<dbReference type="OrthoDB" id="269227at2759"/>
<evidence type="ECO:0000313" key="5">
    <source>
        <dbReference type="Proteomes" id="UP000518752"/>
    </source>
</evidence>
<dbReference type="SUPFAM" id="SSF54373">
    <property type="entry name" value="FAD-linked reductases, C-terminal domain"/>
    <property type="match status" value="1"/>
</dbReference>
<dbReference type="AlphaFoldDB" id="A0A8H5CMX8"/>
<dbReference type="Pfam" id="PF05199">
    <property type="entry name" value="GMC_oxred_C"/>
    <property type="match status" value="1"/>
</dbReference>
<dbReference type="Proteomes" id="UP000518752">
    <property type="component" value="Unassembled WGS sequence"/>
</dbReference>
<comment type="cofactor">
    <cofactor evidence="1">
        <name>FAD</name>
        <dbReference type="ChEBI" id="CHEBI:57692"/>
    </cofactor>
</comment>
<sequence length="275" mass="30188">MLSGIGPASHLKEKEIGVVKDLPSVGSNLQDHFAVSVACEVPMSHSLVCLQKRPWIFSLELLKYLLFGTGMLLAPVVQVAVFASSLLLDEDGKPKAAAAASTEKKTLLPDIEIMPMAYDSTDSPETSRGMFSFLNVLLRPKSKGTVRLSSADPSDPPVVDPQYLSNSDDYAPLRASLKLTLRLRDRMIEQGYPMVDFGVPADEETASLDSFIRKRNRTTYHYSSTCRMGPDNGREDGGAVNEELFVHGFDNLRVADSSVFPWILGTHLQTPKAWA</sequence>
<comment type="caution">
    <text evidence="4">The sequence shown here is derived from an EMBL/GenBank/DDBJ whole genome shotgun (WGS) entry which is preliminary data.</text>
</comment>
<gene>
    <name evidence="4" type="ORF">D9757_014410</name>
</gene>
<protein>
    <recommendedName>
        <fullName evidence="3">Glucose-methanol-choline oxidoreductase C-terminal domain-containing protein</fullName>
    </recommendedName>
</protein>
<dbReference type="EMBL" id="JAACJN010000414">
    <property type="protein sequence ID" value="KAF5344214.1"/>
    <property type="molecule type" value="Genomic_DNA"/>
</dbReference>
<dbReference type="PANTHER" id="PTHR11552">
    <property type="entry name" value="GLUCOSE-METHANOL-CHOLINE GMC OXIDOREDUCTASE"/>
    <property type="match status" value="1"/>
</dbReference>
<evidence type="ECO:0000313" key="4">
    <source>
        <dbReference type="EMBL" id="KAF5344214.1"/>
    </source>
</evidence>
<proteinExistence type="inferred from homology"/>
<dbReference type="InterPro" id="IPR012132">
    <property type="entry name" value="GMC_OxRdtase"/>
</dbReference>
<evidence type="ECO:0000256" key="1">
    <source>
        <dbReference type="ARBA" id="ARBA00001974"/>
    </source>
</evidence>
<keyword evidence="5" id="KW-1185">Reference proteome</keyword>
<comment type="similarity">
    <text evidence="2">Belongs to the GMC oxidoreductase family.</text>
</comment>
<organism evidence="4 5">
    <name type="scientific">Collybiopsis confluens</name>
    <dbReference type="NCBI Taxonomy" id="2823264"/>
    <lineage>
        <taxon>Eukaryota</taxon>
        <taxon>Fungi</taxon>
        <taxon>Dikarya</taxon>
        <taxon>Basidiomycota</taxon>
        <taxon>Agaricomycotina</taxon>
        <taxon>Agaricomycetes</taxon>
        <taxon>Agaricomycetidae</taxon>
        <taxon>Agaricales</taxon>
        <taxon>Marasmiineae</taxon>
        <taxon>Omphalotaceae</taxon>
        <taxon>Collybiopsis</taxon>
    </lineage>
</organism>
<name>A0A8H5CMX8_9AGAR</name>
<dbReference type="InterPro" id="IPR036188">
    <property type="entry name" value="FAD/NAD-bd_sf"/>
</dbReference>
<reference evidence="4 5" key="1">
    <citation type="journal article" date="2020" name="ISME J.">
        <title>Uncovering the hidden diversity of litter-decomposition mechanisms in mushroom-forming fungi.</title>
        <authorList>
            <person name="Floudas D."/>
            <person name="Bentzer J."/>
            <person name="Ahren D."/>
            <person name="Johansson T."/>
            <person name="Persson P."/>
            <person name="Tunlid A."/>
        </authorList>
    </citation>
    <scope>NUCLEOTIDE SEQUENCE [LARGE SCALE GENOMIC DNA]</scope>
    <source>
        <strain evidence="4 5">CBS 406.79</strain>
    </source>
</reference>
<dbReference type="Gene3D" id="3.30.560.10">
    <property type="entry name" value="Glucose Oxidase, domain 3"/>
    <property type="match status" value="1"/>
</dbReference>
<evidence type="ECO:0000256" key="2">
    <source>
        <dbReference type="ARBA" id="ARBA00010790"/>
    </source>
</evidence>
<dbReference type="SUPFAM" id="SSF51905">
    <property type="entry name" value="FAD/NAD(P)-binding domain"/>
    <property type="match status" value="1"/>
</dbReference>